<accession>A0ACC2L9W5</accession>
<dbReference type="Proteomes" id="UP001234297">
    <property type="component" value="Chromosome 7"/>
</dbReference>
<keyword evidence="2" id="KW-1185">Reference proteome</keyword>
<name>A0ACC2L9W5_PERAE</name>
<protein>
    <submittedName>
        <fullName evidence="1">Uncharacterized protein</fullName>
    </submittedName>
</protein>
<organism evidence="1 2">
    <name type="scientific">Persea americana</name>
    <name type="common">Avocado</name>
    <dbReference type="NCBI Taxonomy" id="3435"/>
    <lineage>
        <taxon>Eukaryota</taxon>
        <taxon>Viridiplantae</taxon>
        <taxon>Streptophyta</taxon>
        <taxon>Embryophyta</taxon>
        <taxon>Tracheophyta</taxon>
        <taxon>Spermatophyta</taxon>
        <taxon>Magnoliopsida</taxon>
        <taxon>Magnoliidae</taxon>
        <taxon>Laurales</taxon>
        <taxon>Lauraceae</taxon>
        <taxon>Persea</taxon>
    </lineage>
</organism>
<sequence length="164" mass="18390">MDAADPALLLRLQVWTPSQQPSPSQFLGSWFDTTAIPVETISEQPSPSEFHGIWQTGTSIPIDVTTLLQQPFPCDVSYPTEVLQKKRPEIMGEIRNEALRMTEEDGGDRAGEEDNHRFKQAFPSFFRRRRKEKGKSPVEAEASRMAGDDGGDEKREDELGAVVD</sequence>
<gene>
    <name evidence="1" type="ORF">MRB53_023171</name>
</gene>
<comment type="caution">
    <text evidence="1">The sequence shown here is derived from an EMBL/GenBank/DDBJ whole genome shotgun (WGS) entry which is preliminary data.</text>
</comment>
<evidence type="ECO:0000313" key="2">
    <source>
        <dbReference type="Proteomes" id="UP001234297"/>
    </source>
</evidence>
<evidence type="ECO:0000313" key="1">
    <source>
        <dbReference type="EMBL" id="KAJ8629848.1"/>
    </source>
</evidence>
<dbReference type="EMBL" id="CM056815">
    <property type="protein sequence ID" value="KAJ8629848.1"/>
    <property type="molecule type" value="Genomic_DNA"/>
</dbReference>
<proteinExistence type="predicted"/>
<reference evidence="1 2" key="1">
    <citation type="journal article" date="2022" name="Hortic Res">
        <title>A haplotype resolved chromosomal level avocado genome allows analysis of novel avocado genes.</title>
        <authorList>
            <person name="Nath O."/>
            <person name="Fletcher S.J."/>
            <person name="Hayward A."/>
            <person name="Shaw L.M."/>
            <person name="Masouleh A.K."/>
            <person name="Furtado A."/>
            <person name="Henry R.J."/>
            <person name="Mitter N."/>
        </authorList>
    </citation>
    <scope>NUCLEOTIDE SEQUENCE [LARGE SCALE GENOMIC DNA]</scope>
    <source>
        <strain evidence="2">cv. Hass</strain>
    </source>
</reference>